<name>A0A1C7LRH4_GRIFR</name>
<feature type="region of interest" description="Disordered" evidence="1">
    <location>
        <begin position="1"/>
        <end position="51"/>
    </location>
</feature>
<gene>
    <name evidence="2" type="ORF">A0H81_12752</name>
</gene>
<dbReference type="AlphaFoldDB" id="A0A1C7LRH4"/>
<keyword evidence="3" id="KW-1185">Reference proteome</keyword>
<evidence type="ECO:0000313" key="2">
    <source>
        <dbReference type="EMBL" id="OBZ67391.1"/>
    </source>
</evidence>
<comment type="caution">
    <text evidence="2">The sequence shown here is derived from an EMBL/GenBank/DDBJ whole genome shotgun (WGS) entry which is preliminary data.</text>
</comment>
<dbReference type="Proteomes" id="UP000092993">
    <property type="component" value="Unassembled WGS sequence"/>
</dbReference>
<evidence type="ECO:0000256" key="1">
    <source>
        <dbReference type="SAM" id="MobiDB-lite"/>
    </source>
</evidence>
<proteinExistence type="predicted"/>
<evidence type="ECO:0000313" key="3">
    <source>
        <dbReference type="Proteomes" id="UP000092993"/>
    </source>
</evidence>
<feature type="region of interest" description="Disordered" evidence="1">
    <location>
        <begin position="83"/>
        <end position="125"/>
    </location>
</feature>
<sequence>MALLMMDQQEHSRMRKEEDVPELEAPVGLLNEIARPRSRQPRDFVSRAGSPSAVGKTFASIVREMTTDWKEFRSELLRWQSERDRVGAERARRAEEQDRAIADRDDAEDTETHRAQSVADEAYVV</sequence>
<protein>
    <submittedName>
        <fullName evidence="2">Uncharacterized protein</fullName>
    </submittedName>
</protein>
<feature type="compositionally biased region" description="Basic and acidic residues" evidence="1">
    <location>
        <begin position="83"/>
        <end position="114"/>
    </location>
</feature>
<reference evidence="2 3" key="1">
    <citation type="submission" date="2016-03" db="EMBL/GenBank/DDBJ databases">
        <title>Whole genome sequencing of Grifola frondosa 9006-11.</title>
        <authorList>
            <person name="Min B."/>
            <person name="Park H."/>
            <person name="Kim J.-G."/>
            <person name="Cho H."/>
            <person name="Oh Y.-L."/>
            <person name="Kong W.-S."/>
            <person name="Choi I.-G."/>
        </authorList>
    </citation>
    <scope>NUCLEOTIDE SEQUENCE [LARGE SCALE GENOMIC DNA]</scope>
    <source>
        <strain evidence="2 3">9006-11</strain>
    </source>
</reference>
<dbReference type="EMBL" id="LUGG01000024">
    <property type="protein sequence ID" value="OBZ67391.1"/>
    <property type="molecule type" value="Genomic_DNA"/>
</dbReference>
<feature type="compositionally biased region" description="Basic and acidic residues" evidence="1">
    <location>
        <begin position="8"/>
        <end position="18"/>
    </location>
</feature>
<accession>A0A1C7LRH4</accession>
<organism evidence="2 3">
    <name type="scientific">Grifola frondosa</name>
    <name type="common">Maitake</name>
    <name type="synonym">Polyporus frondosus</name>
    <dbReference type="NCBI Taxonomy" id="5627"/>
    <lineage>
        <taxon>Eukaryota</taxon>
        <taxon>Fungi</taxon>
        <taxon>Dikarya</taxon>
        <taxon>Basidiomycota</taxon>
        <taxon>Agaricomycotina</taxon>
        <taxon>Agaricomycetes</taxon>
        <taxon>Polyporales</taxon>
        <taxon>Grifolaceae</taxon>
        <taxon>Grifola</taxon>
    </lineage>
</organism>